<name>A0A5S9MBC9_BACIA</name>
<evidence type="ECO:0000313" key="2">
    <source>
        <dbReference type="Proteomes" id="UP000464658"/>
    </source>
</evidence>
<dbReference type="GO" id="GO:0004181">
    <property type="term" value="F:metallocarboxypeptidase activity"/>
    <property type="evidence" value="ECO:0007669"/>
    <property type="project" value="InterPro"/>
</dbReference>
<reference evidence="1 2" key="1">
    <citation type="submission" date="2019-12" db="EMBL/GenBank/DDBJ databases">
        <title>Full genome sequence of a Bacillus safensis strain isolated from commercially available natto in Indonesia.</title>
        <authorList>
            <person name="Yoshida M."/>
            <person name="Uomi M."/>
            <person name="Waturangi D."/>
            <person name="Ekaputri J.J."/>
            <person name="Setiamarga D.H.E."/>
        </authorList>
    </citation>
    <scope>NUCLEOTIDE SEQUENCE [LARGE SCALE GENOMIC DNA]</scope>
    <source>
        <strain evidence="1 2">IDN1</strain>
    </source>
</reference>
<accession>A0A5S9MBC9</accession>
<dbReference type="PANTHER" id="PTHR34217">
    <property type="entry name" value="METAL-DEPENDENT CARBOXYPEPTIDASE"/>
    <property type="match status" value="1"/>
</dbReference>
<dbReference type="EMBL" id="AP021906">
    <property type="protein sequence ID" value="BBP90228.1"/>
    <property type="molecule type" value="Genomic_DNA"/>
</dbReference>
<dbReference type="AlphaFoldDB" id="A0A5S9MBC9"/>
<proteinExistence type="predicted"/>
<dbReference type="SUPFAM" id="SSF55486">
    <property type="entry name" value="Metalloproteases ('zincins'), catalytic domain"/>
    <property type="match status" value="1"/>
</dbReference>
<dbReference type="InterPro" id="IPR001333">
    <property type="entry name" value="Peptidase_M32_Taq"/>
</dbReference>
<dbReference type="Pfam" id="PF02074">
    <property type="entry name" value="Peptidase_M32"/>
    <property type="match status" value="1"/>
</dbReference>
<dbReference type="GO" id="GO:0006508">
    <property type="term" value="P:proteolysis"/>
    <property type="evidence" value="ECO:0007669"/>
    <property type="project" value="InterPro"/>
</dbReference>
<protein>
    <submittedName>
        <fullName evidence="1">Uncharacterized protein</fullName>
    </submittedName>
</protein>
<dbReference type="PANTHER" id="PTHR34217:SF1">
    <property type="entry name" value="CARBOXYPEPTIDASE 1"/>
    <property type="match status" value="1"/>
</dbReference>
<sequence>MSLEATEKAFYQLLGKIAHYTEALHLLYWDSRTQAPKKKVRILELKRSVNYQVIFFYMKTSDEMRDLLHALNKHRDELSKDTQKALELSQKKSMMKTVKFRKKNLKNTRFYNQKAEHVWVEAREKSDFSLFAPYLKQLIDFNKRFIQYWGVKKKRLMMCCSITMSQI</sequence>
<dbReference type="Proteomes" id="UP000464658">
    <property type="component" value="Chromosome"/>
</dbReference>
<gene>
    <name evidence="1" type="ORF">BsIDN1_38460</name>
</gene>
<evidence type="ECO:0000313" key="1">
    <source>
        <dbReference type="EMBL" id="BBP90228.1"/>
    </source>
</evidence>
<organism evidence="1 2">
    <name type="scientific">Bacillus safensis</name>
    <dbReference type="NCBI Taxonomy" id="561879"/>
    <lineage>
        <taxon>Bacteria</taxon>
        <taxon>Bacillati</taxon>
        <taxon>Bacillota</taxon>
        <taxon>Bacilli</taxon>
        <taxon>Bacillales</taxon>
        <taxon>Bacillaceae</taxon>
        <taxon>Bacillus</taxon>
    </lineage>
</organism>
<dbReference type="Gene3D" id="1.10.1370.30">
    <property type="match status" value="1"/>
</dbReference>